<evidence type="ECO:0000256" key="1">
    <source>
        <dbReference type="ARBA" id="ARBA00022450"/>
    </source>
</evidence>
<comment type="pathway">
    <text evidence="3">Lipid metabolism; fatty acid biosynthesis.</text>
</comment>
<dbReference type="Gene3D" id="1.10.1200.10">
    <property type="entry name" value="ACP-like"/>
    <property type="match status" value="1"/>
</dbReference>
<organism evidence="5">
    <name type="scientific">candidate division WWE3 bacterium</name>
    <dbReference type="NCBI Taxonomy" id="2053526"/>
    <lineage>
        <taxon>Bacteria</taxon>
        <taxon>Katanobacteria</taxon>
    </lineage>
</organism>
<feature type="domain" description="Carrier" evidence="4">
    <location>
        <begin position="7"/>
        <end position="70"/>
    </location>
</feature>
<dbReference type="UniPathway" id="UPA00094"/>
<keyword evidence="1 3" id="KW-0596">Phosphopantetheine</keyword>
<keyword evidence="3" id="KW-0963">Cytoplasm</keyword>
<accession>A0A7C4XNZ8</accession>
<dbReference type="HAMAP" id="MF_01217">
    <property type="entry name" value="Acyl_carrier"/>
    <property type="match status" value="1"/>
</dbReference>
<dbReference type="Pfam" id="PF00550">
    <property type="entry name" value="PP-binding"/>
    <property type="match status" value="1"/>
</dbReference>
<comment type="PTM">
    <text evidence="3">4'-phosphopantetheine is transferred from CoA to a specific serine of apo-ACP by AcpS. This modification is essential for activity because fatty acids are bound in thioester linkage to the sulfhydryl of the prosthetic group.</text>
</comment>
<comment type="subcellular location">
    <subcellularLocation>
        <location evidence="3">Cytoplasm</location>
    </subcellularLocation>
</comment>
<comment type="caution">
    <text evidence="3">Lacks conserved residue(s) required for the propagation of feature annotation.</text>
</comment>
<dbReference type="InterPro" id="IPR003231">
    <property type="entry name" value="ACP"/>
</dbReference>
<evidence type="ECO:0000256" key="2">
    <source>
        <dbReference type="ARBA" id="ARBA00022553"/>
    </source>
</evidence>
<dbReference type="EMBL" id="DSRT01000187">
    <property type="protein sequence ID" value="HGW29953.1"/>
    <property type="molecule type" value="Genomic_DNA"/>
</dbReference>
<keyword evidence="3" id="KW-0443">Lipid metabolism</keyword>
<dbReference type="AlphaFoldDB" id="A0A7C4XNZ8"/>
<keyword evidence="3" id="KW-0275">Fatty acid biosynthesis</keyword>
<dbReference type="SUPFAM" id="SSF47336">
    <property type="entry name" value="ACP-like"/>
    <property type="match status" value="1"/>
</dbReference>
<protein>
    <recommendedName>
        <fullName evidence="3">Acyl carrier protein</fullName>
        <shortName evidence="3">ACP</shortName>
    </recommendedName>
</protein>
<reference evidence="5" key="1">
    <citation type="journal article" date="2020" name="mSystems">
        <title>Genome- and Community-Level Interaction Insights into Carbon Utilization and Element Cycling Functions of Hydrothermarchaeota in Hydrothermal Sediment.</title>
        <authorList>
            <person name="Zhou Z."/>
            <person name="Liu Y."/>
            <person name="Xu W."/>
            <person name="Pan J."/>
            <person name="Luo Z.H."/>
            <person name="Li M."/>
        </authorList>
    </citation>
    <scope>NUCLEOTIDE SEQUENCE [LARGE SCALE GENOMIC DNA]</scope>
    <source>
        <strain evidence="5">SpSt-417</strain>
    </source>
</reference>
<evidence type="ECO:0000256" key="3">
    <source>
        <dbReference type="HAMAP-Rule" id="MF_01217"/>
    </source>
</evidence>
<comment type="caution">
    <text evidence="5">The sequence shown here is derived from an EMBL/GenBank/DDBJ whole genome shotgun (WGS) entry which is preliminary data.</text>
</comment>
<proteinExistence type="inferred from homology"/>
<evidence type="ECO:0000313" key="5">
    <source>
        <dbReference type="EMBL" id="HGW29953.1"/>
    </source>
</evidence>
<dbReference type="GO" id="GO:0005737">
    <property type="term" value="C:cytoplasm"/>
    <property type="evidence" value="ECO:0007669"/>
    <property type="project" value="UniProtKB-SubCell"/>
</dbReference>
<dbReference type="InterPro" id="IPR009081">
    <property type="entry name" value="PP-bd_ACP"/>
</dbReference>
<sequence length="76" mass="8624">MINYVKKIKDLVSEKAGMDPAEIKDESYFEDDLNLGELEVAEIVEELEDTYSISLSEYEEMETVGDLITAVSENLE</sequence>
<dbReference type="InterPro" id="IPR036736">
    <property type="entry name" value="ACP-like_sf"/>
</dbReference>
<keyword evidence="3" id="KW-0276">Fatty acid metabolism</keyword>
<gene>
    <name evidence="3" type="primary">acpP</name>
    <name evidence="5" type="ORF">ENR63_03465</name>
</gene>
<dbReference type="GO" id="GO:0000036">
    <property type="term" value="F:acyl carrier activity"/>
    <property type="evidence" value="ECO:0007669"/>
    <property type="project" value="UniProtKB-UniRule"/>
</dbReference>
<name>A0A7C4XNZ8_UNCKA</name>
<keyword evidence="2 3" id="KW-0597">Phosphoprotein</keyword>
<keyword evidence="3" id="KW-0444">Lipid biosynthesis</keyword>
<comment type="similarity">
    <text evidence="3">Belongs to the acyl carrier protein (ACP) family.</text>
</comment>
<evidence type="ECO:0000259" key="4">
    <source>
        <dbReference type="Pfam" id="PF00550"/>
    </source>
</evidence>
<comment type="function">
    <text evidence="3">Carrier of the growing fatty acid chain in fatty acid biosynthesis.</text>
</comment>